<dbReference type="InterPro" id="IPR038454">
    <property type="entry name" value="DnaA_N_sf"/>
</dbReference>
<keyword evidence="5 8" id="KW-0067">ATP-binding</keyword>
<dbReference type="PANTHER" id="PTHR30050:SF2">
    <property type="entry name" value="CHROMOSOMAL REPLICATION INITIATOR PROTEIN DNAA"/>
    <property type="match status" value="1"/>
</dbReference>
<dbReference type="SUPFAM" id="SSF52540">
    <property type="entry name" value="P-loop containing nucleoside triphosphate hydrolases"/>
    <property type="match status" value="1"/>
</dbReference>
<accession>A0A2H0U9M5</accession>
<dbReference type="InterPro" id="IPR018312">
    <property type="entry name" value="Chromosome_initiator_DnaA_CS"/>
</dbReference>
<organism evidence="15 16">
    <name type="scientific">Candidatus Kaiserbacteria bacterium CG10_big_fil_rev_8_21_14_0_10_56_12</name>
    <dbReference type="NCBI Taxonomy" id="1974611"/>
    <lineage>
        <taxon>Bacteria</taxon>
        <taxon>Candidatus Kaiseribacteriota</taxon>
    </lineage>
</organism>
<feature type="region of interest" description="Disordered" evidence="12">
    <location>
        <begin position="444"/>
        <end position="463"/>
    </location>
</feature>
<dbReference type="GO" id="GO:0005737">
    <property type="term" value="C:cytoplasm"/>
    <property type="evidence" value="ECO:0007669"/>
    <property type="project" value="UniProtKB-SubCell"/>
</dbReference>
<evidence type="ECO:0000256" key="3">
    <source>
        <dbReference type="ARBA" id="ARBA00022705"/>
    </source>
</evidence>
<comment type="subcellular location">
    <subcellularLocation>
        <location evidence="8">Cytoplasm</location>
    </subcellularLocation>
</comment>
<sequence>MPDSNFQAEQLWERVLPIIKPDVESKDFVTWIAELRPASWDGETLTLEAPFGLFRDRVKQSFLPAIQSAVSSVVRKPCQVSVAVGAFGAMPSTHRGHNGHGKPAASSSQTTVAPRQRERPMKTFEGFIVGEGNIMAYLGAKQLAEGGWASPLFLYGDVGLGKTHLLHAVEHALHERGRRVLYYQGEDFTRRMVEALRLQRMESFHREFRNADALLIDDVQFLAGKRRAQQEFYHVFNLLHSAGRPIALASDRQPDELENLENGLRSRFQGGLLADLAPLDRELRLKILGTKLKEAGVNLDNHVVERLSLQLQGSVRELEGLVSRLKAASSVVSLNDQALDTAIVPYASRRGPVDLDIVIDTVAWVYGLTRDELLSRDRSRRVAWPRHIAAYMCRKLTSASLPEIGHALGGRNHTSILRAVQSVSEKALDDAAMAAKLGQMEKMLGASPELRPRSEKSGARATA</sequence>
<dbReference type="Proteomes" id="UP000230179">
    <property type="component" value="Unassembled WGS sequence"/>
</dbReference>
<feature type="binding site" evidence="8">
    <location>
        <position position="159"/>
    </location>
    <ligand>
        <name>ATP</name>
        <dbReference type="ChEBI" id="CHEBI:30616"/>
    </ligand>
</feature>
<protein>
    <recommendedName>
        <fullName evidence="8 9">Chromosomal replication initiator protein DnaA</fullName>
    </recommendedName>
</protein>
<comment type="similarity">
    <text evidence="1 8 11">Belongs to the DnaA family.</text>
</comment>
<feature type="binding site" evidence="8">
    <location>
        <position position="163"/>
    </location>
    <ligand>
        <name>ATP</name>
        <dbReference type="ChEBI" id="CHEBI:30616"/>
    </ligand>
</feature>
<dbReference type="InterPro" id="IPR024633">
    <property type="entry name" value="DnaA_N_dom"/>
</dbReference>
<dbReference type="InterPro" id="IPR010921">
    <property type="entry name" value="Trp_repressor/repl_initiator"/>
</dbReference>
<dbReference type="PANTHER" id="PTHR30050">
    <property type="entry name" value="CHROMOSOMAL REPLICATION INITIATOR PROTEIN DNAA"/>
    <property type="match status" value="1"/>
</dbReference>
<evidence type="ECO:0000259" key="13">
    <source>
        <dbReference type="SMART" id="SM00382"/>
    </source>
</evidence>
<name>A0A2H0U9M5_9BACT</name>
<dbReference type="InterPro" id="IPR013317">
    <property type="entry name" value="DnaA_dom"/>
</dbReference>
<dbReference type="Gene3D" id="3.30.300.180">
    <property type="match status" value="1"/>
</dbReference>
<keyword evidence="6 8" id="KW-0446">Lipid-binding</keyword>
<dbReference type="GO" id="GO:0005886">
    <property type="term" value="C:plasma membrane"/>
    <property type="evidence" value="ECO:0007669"/>
    <property type="project" value="TreeGrafter"/>
</dbReference>
<feature type="region of interest" description="Disordered" evidence="12">
    <location>
        <begin position="91"/>
        <end position="117"/>
    </location>
</feature>
<dbReference type="PRINTS" id="PR00051">
    <property type="entry name" value="DNAA"/>
</dbReference>
<dbReference type="Gene3D" id="1.10.8.60">
    <property type="match status" value="1"/>
</dbReference>
<dbReference type="EMBL" id="PFBL01000020">
    <property type="protein sequence ID" value="PIR83118.1"/>
    <property type="molecule type" value="Genomic_DNA"/>
</dbReference>
<dbReference type="SUPFAM" id="SSF48295">
    <property type="entry name" value="TrpR-like"/>
    <property type="match status" value="1"/>
</dbReference>
<feature type="region of interest" description="Domain I, interacts with DnaA modulators" evidence="8">
    <location>
        <begin position="1"/>
        <end position="93"/>
    </location>
</feature>
<dbReference type="CDD" id="cd00009">
    <property type="entry name" value="AAA"/>
    <property type="match status" value="1"/>
</dbReference>
<evidence type="ECO:0000313" key="16">
    <source>
        <dbReference type="Proteomes" id="UP000230179"/>
    </source>
</evidence>
<feature type="binding site" evidence="8">
    <location>
        <position position="162"/>
    </location>
    <ligand>
        <name>ATP</name>
        <dbReference type="ChEBI" id="CHEBI:30616"/>
    </ligand>
</feature>
<reference evidence="16" key="1">
    <citation type="submission" date="2017-09" db="EMBL/GenBank/DDBJ databases">
        <title>Depth-based differentiation of microbial function through sediment-hosted aquifers and enrichment of novel symbionts in the deep terrestrial subsurface.</title>
        <authorList>
            <person name="Probst A.J."/>
            <person name="Ladd B."/>
            <person name="Jarett J.K."/>
            <person name="Geller-Mcgrath D.E."/>
            <person name="Sieber C.M.K."/>
            <person name="Emerson J.B."/>
            <person name="Anantharaman K."/>
            <person name="Thomas B.C."/>
            <person name="Malmstrom R."/>
            <person name="Stieglmeier M."/>
            <person name="Klingl A."/>
            <person name="Woyke T."/>
            <person name="Ryan C.M."/>
            <person name="Banfield J.F."/>
        </authorList>
    </citation>
    <scope>NUCLEOTIDE SEQUENCE [LARGE SCALE GENOMIC DNA]</scope>
</reference>
<dbReference type="Gene3D" id="3.40.50.300">
    <property type="entry name" value="P-loop containing nucleotide triphosphate hydrolases"/>
    <property type="match status" value="1"/>
</dbReference>
<dbReference type="NCBIfam" id="TIGR00362">
    <property type="entry name" value="DnaA"/>
    <property type="match status" value="1"/>
</dbReference>
<dbReference type="SMART" id="SM00760">
    <property type="entry name" value="Bac_DnaA_C"/>
    <property type="match status" value="1"/>
</dbReference>
<evidence type="ECO:0000256" key="4">
    <source>
        <dbReference type="ARBA" id="ARBA00022741"/>
    </source>
</evidence>
<evidence type="ECO:0000313" key="15">
    <source>
        <dbReference type="EMBL" id="PIR83118.1"/>
    </source>
</evidence>
<dbReference type="Pfam" id="PF00308">
    <property type="entry name" value="Bac_DnaA"/>
    <property type="match status" value="1"/>
</dbReference>
<dbReference type="InterPro" id="IPR020591">
    <property type="entry name" value="Chromosome_initiator_DnaA-like"/>
</dbReference>
<feature type="domain" description="Chromosomal replication initiator DnaA C-terminal" evidence="14">
    <location>
        <begin position="354"/>
        <end position="423"/>
    </location>
</feature>
<evidence type="ECO:0000256" key="6">
    <source>
        <dbReference type="ARBA" id="ARBA00023121"/>
    </source>
</evidence>
<dbReference type="InterPro" id="IPR013159">
    <property type="entry name" value="DnaA_C"/>
</dbReference>
<proteinExistence type="inferred from homology"/>
<dbReference type="Pfam" id="PF11638">
    <property type="entry name" value="DnaA_N"/>
    <property type="match status" value="1"/>
</dbReference>
<keyword evidence="7 8" id="KW-0238">DNA-binding</keyword>
<comment type="caution">
    <text evidence="15">The sequence shown here is derived from an EMBL/GenBank/DDBJ whole genome shotgun (WGS) entry which is preliminary data.</text>
</comment>
<dbReference type="GO" id="GO:0005524">
    <property type="term" value="F:ATP binding"/>
    <property type="evidence" value="ECO:0007669"/>
    <property type="project" value="UniProtKB-UniRule"/>
</dbReference>
<dbReference type="GO" id="GO:0003688">
    <property type="term" value="F:DNA replication origin binding"/>
    <property type="evidence" value="ECO:0007669"/>
    <property type="project" value="UniProtKB-UniRule"/>
</dbReference>
<evidence type="ECO:0000256" key="2">
    <source>
        <dbReference type="ARBA" id="ARBA00022490"/>
    </source>
</evidence>
<comment type="function">
    <text evidence="8 10">Plays an essential role in the initiation and regulation of chromosomal replication. ATP-DnaA binds to the origin of replication (oriC) to initiate formation of the DNA replication initiation complex once per cell cycle. Binds the DnaA box (a 9 base pair repeat at the origin) and separates the double-stranded (ds)DNA. Forms a right-handed helical filament on oriC DNA; dsDNA binds to the exterior of the filament while single-stranded (ss)DNA is stabiized in the filament's interior. The ATP-DnaA-oriC complex binds and stabilizes one strand of the AT-rich DNA unwinding element (DUE), permitting loading of DNA polymerase. After initiation quickly degrades to an ADP-DnaA complex that is not apt for DNA replication. Binds acidic phospholipids.</text>
</comment>
<dbReference type="HAMAP" id="MF_00377">
    <property type="entry name" value="DnaA_bact"/>
    <property type="match status" value="1"/>
</dbReference>
<dbReference type="GO" id="GO:0008289">
    <property type="term" value="F:lipid binding"/>
    <property type="evidence" value="ECO:0007669"/>
    <property type="project" value="UniProtKB-KW"/>
</dbReference>
<feature type="domain" description="AAA+ ATPase" evidence="13">
    <location>
        <begin position="148"/>
        <end position="389"/>
    </location>
</feature>
<evidence type="ECO:0000256" key="11">
    <source>
        <dbReference type="RuleBase" id="RU004227"/>
    </source>
</evidence>
<evidence type="ECO:0000259" key="14">
    <source>
        <dbReference type="SMART" id="SM00760"/>
    </source>
</evidence>
<comment type="caution">
    <text evidence="8">Lacks conserved residue(s) required for the propagation of feature annotation.</text>
</comment>
<dbReference type="PROSITE" id="PS01008">
    <property type="entry name" value="DNAA"/>
    <property type="match status" value="1"/>
</dbReference>
<dbReference type="InterPro" id="IPR003593">
    <property type="entry name" value="AAA+_ATPase"/>
</dbReference>
<dbReference type="GO" id="GO:0006275">
    <property type="term" value="P:regulation of DNA replication"/>
    <property type="evidence" value="ECO:0007669"/>
    <property type="project" value="UniProtKB-UniRule"/>
</dbReference>
<comment type="subunit">
    <text evidence="8">Oligomerizes as a right-handed, spiral filament on DNA at oriC.</text>
</comment>
<evidence type="ECO:0000256" key="12">
    <source>
        <dbReference type="SAM" id="MobiDB-lite"/>
    </source>
</evidence>
<dbReference type="AlphaFoldDB" id="A0A2H0U9M5"/>
<keyword evidence="4 8" id="KW-0547">Nucleotide-binding</keyword>
<gene>
    <name evidence="8 15" type="primary">dnaA</name>
    <name evidence="15" type="ORF">COU19_02390</name>
</gene>
<evidence type="ECO:0000256" key="8">
    <source>
        <dbReference type="HAMAP-Rule" id="MF_00377"/>
    </source>
</evidence>
<keyword evidence="2 8" id="KW-0963">Cytoplasm</keyword>
<feature type="compositionally biased region" description="Basic and acidic residues" evidence="12">
    <location>
        <begin position="450"/>
        <end position="463"/>
    </location>
</feature>
<evidence type="ECO:0000256" key="7">
    <source>
        <dbReference type="ARBA" id="ARBA00023125"/>
    </source>
</evidence>
<dbReference type="InterPro" id="IPR027417">
    <property type="entry name" value="P-loop_NTPase"/>
</dbReference>
<evidence type="ECO:0000256" key="9">
    <source>
        <dbReference type="NCBIfam" id="TIGR00362"/>
    </source>
</evidence>
<dbReference type="GO" id="GO:0006270">
    <property type="term" value="P:DNA replication initiation"/>
    <property type="evidence" value="ECO:0007669"/>
    <property type="project" value="UniProtKB-UniRule"/>
</dbReference>
<dbReference type="Gene3D" id="1.10.1750.10">
    <property type="match status" value="1"/>
</dbReference>
<comment type="domain">
    <text evidence="8">Domain I is involved in oligomerization and binding regulators, domain II is flexibile and of varying length in different bacteria, domain III forms the AAA+ region, while domain IV binds dsDNA.</text>
</comment>
<dbReference type="Pfam" id="PF08299">
    <property type="entry name" value="Bac_DnaA_C"/>
    <property type="match status" value="1"/>
</dbReference>
<feature type="binding site" evidence="8">
    <location>
        <position position="161"/>
    </location>
    <ligand>
        <name>ATP</name>
        <dbReference type="ChEBI" id="CHEBI:30616"/>
    </ligand>
</feature>
<dbReference type="SMART" id="SM00382">
    <property type="entry name" value="AAA"/>
    <property type="match status" value="1"/>
</dbReference>
<dbReference type="CDD" id="cd06571">
    <property type="entry name" value="Bac_DnaA_C"/>
    <property type="match status" value="1"/>
</dbReference>
<evidence type="ECO:0000256" key="5">
    <source>
        <dbReference type="ARBA" id="ARBA00022840"/>
    </source>
</evidence>
<dbReference type="InterPro" id="IPR001957">
    <property type="entry name" value="Chromosome_initiator_DnaA"/>
</dbReference>
<keyword evidence="3 8" id="KW-0235">DNA replication</keyword>
<evidence type="ECO:0000256" key="10">
    <source>
        <dbReference type="RuleBase" id="RU000577"/>
    </source>
</evidence>
<feature type="region of interest" description="Domain IV, binds dsDNA" evidence="8">
    <location>
        <begin position="330"/>
        <end position="463"/>
    </location>
</feature>
<evidence type="ECO:0000256" key="1">
    <source>
        <dbReference type="ARBA" id="ARBA00006583"/>
    </source>
</evidence>